<proteinExistence type="predicted"/>
<comment type="caution">
    <text evidence="1">The sequence shown here is derived from an EMBL/GenBank/DDBJ whole genome shotgun (WGS) entry which is preliminary data.</text>
</comment>
<accession>A0A371J9B9</accession>
<dbReference type="OrthoDB" id="1744455at2"/>
<dbReference type="PANTHER" id="PTHR34819">
    <property type="entry name" value="LARGE CYSTEINE-RICH PERIPLASMIC PROTEIN OMCB"/>
    <property type="match status" value="1"/>
</dbReference>
<reference evidence="1 2" key="1">
    <citation type="journal article" date="2017" name="Genome Announc.">
        <title>Draft Genome Sequence of Romboutsia weinsteinii sp. nov. Strain CCRI-19649(T) Isolated from Surface Water.</title>
        <authorList>
            <person name="Maheux A.F."/>
            <person name="Boudreau D.K."/>
            <person name="Berube E."/>
            <person name="Boissinot M."/>
            <person name="Cantin P."/>
            <person name="Raymond F."/>
            <person name="Corbeil J."/>
            <person name="Omar R.F."/>
            <person name="Bergeron M.G."/>
        </authorList>
    </citation>
    <scope>NUCLEOTIDE SEQUENCE [LARGE SCALE GENOMIC DNA]</scope>
    <source>
        <strain evidence="1 2">CCRI-19649</strain>
    </source>
</reference>
<sequence length="417" mass="48186">MKKITTMPNITYEYELGSSEIKKETIKGNIPIGPKEYDKLKFIKISSTSNVAVGEVFDYIFIIINGYNTTVENINISEKIDENLKFIDNSIKIDNKIYKDESINNGIKISRLDPNEMKQISFKVKLINNPDFGKIVSQGNCIYSFSNQDITARESIDSNLVTINTSNSNIGISLISSSITISKNKKVKFNTTITNTGKLILKELNIFLDLPIQAKLDMNKIKVNKKNVYKVDLRKGLRLEDLKPGDTHYIEYEIKLINDEISKLTSSIYATYNLETQYDKIISDRYSIDLKVEKLIILKPYFNDDIILCDFENYYNIEKIKSNILVKDYKLLHGIKYNEVVLDGFIIYKIIYYDISINKLSCVSIKQNFNKKVKLPNDYKYDDTKIIKIDTYDLCYKFINNTNIKVYGNLAIELLII</sequence>
<dbReference type="RefSeq" id="WP_094367974.1">
    <property type="nucleotide sequence ID" value="NZ_NOJY02000002.1"/>
</dbReference>
<evidence type="ECO:0008006" key="3">
    <source>
        <dbReference type="Google" id="ProtNLM"/>
    </source>
</evidence>
<gene>
    <name evidence="1" type="ORF">CHL78_001285</name>
</gene>
<dbReference type="InterPro" id="IPR047589">
    <property type="entry name" value="DUF11_rpt"/>
</dbReference>
<organism evidence="1 2">
    <name type="scientific">Romboutsia weinsteinii</name>
    <dbReference type="NCBI Taxonomy" id="2020949"/>
    <lineage>
        <taxon>Bacteria</taxon>
        <taxon>Bacillati</taxon>
        <taxon>Bacillota</taxon>
        <taxon>Clostridia</taxon>
        <taxon>Peptostreptococcales</taxon>
        <taxon>Peptostreptococcaceae</taxon>
        <taxon>Romboutsia</taxon>
    </lineage>
</organism>
<dbReference type="NCBIfam" id="TIGR01451">
    <property type="entry name" value="B_ant_repeat"/>
    <property type="match status" value="1"/>
</dbReference>
<protein>
    <recommendedName>
        <fullName evidence="3">DUF11 domain-containing protein</fullName>
    </recommendedName>
</protein>
<dbReference type="InterPro" id="IPR051172">
    <property type="entry name" value="Chlamydia_OmcB"/>
</dbReference>
<dbReference type="AlphaFoldDB" id="A0A371J9B9"/>
<evidence type="ECO:0000313" key="1">
    <source>
        <dbReference type="EMBL" id="RDY29360.1"/>
    </source>
</evidence>
<dbReference type="EMBL" id="NOJY02000002">
    <property type="protein sequence ID" value="RDY29360.1"/>
    <property type="molecule type" value="Genomic_DNA"/>
</dbReference>
<name>A0A371J9B9_9FIRM</name>
<dbReference type="Proteomes" id="UP000215694">
    <property type="component" value="Unassembled WGS sequence"/>
</dbReference>
<evidence type="ECO:0000313" key="2">
    <source>
        <dbReference type="Proteomes" id="UP000215694"/>
    </source>
</evidence>
<keyword evidence="2" id="KW-1185">Reference proteome</keyword>